<keyword evidence="1" id="KW-0812">Transmembrane</keyword>
<feature type="non-terminal residue" evidence="2">
    <location>
        <position position="1"/>
    </location>
</feature>
<sequence>MAAVDCVHPANPRNGQFGGQWREVALETSQEDAPPSEDTRVLSVAAHPANIMENSRSILSLLLGSPLLCLSLVPHILFYEITSSSLPFLFSPVIALAGYLHPPPPPPPLWSPTAALGCGVSSGMEEIRTGGLMEGLCPSTSSIWTNHGQDAAVGFPLTPSPDP</sequence>
<evidence type="ECO:0000313" key="2">
    <source>
        <dbReference type="EMBL" id="KAF3837705.1"/>
    </source>
</evidence>
<evidence type="ECO:0000313" key="3">
    <source>
        <dbReference type="Proteomes" id="UP000518266"/>
    </source>
</evidence>
<feature type="transmembrane region" description="Helical" evidence="1">
    <location>
        <begin position="58"/>
        <end position="79"/>
    </location>
</feature>
<dbReference type="Proteomes" id="UP000518266">
    <property type="component" value="Unassembled WGS sequence"/>
</dbReference>
<dbReference type="EMBL" id="JAAKFY010000022">
    <property type="protein sequence ID" value="KAF3837705.1"/>
    <property type="molecule type" value="Genomic_DNA"/>
</dbReference>
<keyword evidence="1" id="KW-0472">Membrane</keyword>
<organism evidence="2 3">
    <name type="scientific">Dissostichus mawsoni</name>
    <name type="common">Antarctic cod</name>
    <dbReference type="NCBI Taxonomy" id="36200"/>
    <lineage>
        <taxon>Eukaryota</taxon>
        <taxon>Metazoa</taxon>
        <taxon>Chordata</taxon>
        <taxon>Craniata</taxon>
        <taxon>Vertebrata</taxon>
        <taxon>Euteleostomi</taxon>
        <taxon>Actinopterygii</taxon>
        <taxon>Neopterygii</taxon>
        <taxon>Teleostei</taxon>
        <taxon>Neoteleostei</taxon>
        <taxon>Acanthomorphata</taxon>
        <taxon>Eupercaria</taxon>
        <taxon>Perciformes</taxon>
        <taxon>Notothenioidei</taxon>
        <taxon>Nototheniidae</taxon>
        <taxon>Dissostichus</taxon>
    </lineage>
</organism>
<protein>
    <submittedName>
        <fullName evidence="2">Uncharacterized protein</fullName>
    </submittedName>
</protein>
<keyword evidence="3" id="KW-1185">Reference proteome</keyword>
<accession>A0A7J5XKU1</accession>
<reference evidence="2 3" key="1">
    <citation type="submission" date="2020-03" db="EMBL/GenBank/DDBJ databases">
        <title>Dissostichus mawsoni Genome sequencing and assembly.</title>
        <authorList>
            <person name="Park H."/>
        </authorList>
    </citation>
    <scope>NUCLEOTIDE SEQUENCE [LARGE SCALE GENOMIC DNA]</scope>
    <source>
        <strain evidence="2">DM0001</strain>
        <tissue evidence="2">Muscle</tissue>
    </source>
</reference>
<gene>
    <name evidence="2" type="ORF">F7725_009473</name>
</gene>
<keyword evidence="1" id="KW-1133">Transmembrane helix</keyword>
<proteinExistence type="predicted"/>
<comment type="caution">
    <text evidence="2">The sequence shown here is derived from an EMBL/GenBank/DDBJ whole genome shotgun (WGS) entry which is preliminary data.</text>
</comment>
<name>A0A7J5XKU1_DISMA</name>
<dbReference type="AlphaFoldDB" id="A0A7J5XKU1"/>
<evidence type="ECO:0000256" key="1">
    <source>
        <dbReference type="SAM" id="Phobius"/>
    </source>
</evidence>